<comment type="caution">
    <text evidence="3">The sequence shown here is derived from an EMBL/GenBank/DDBJ whole genome shotgun (WGS) entry which is preliminary data.</text>
</comment>
<dbReference type="Gene3D" id="3.30.460.80">
    <property type="entry name" value="NADH:ubiquinone oxidoreductase, 30kDa subunit"/>
    <property type="match status" value="1"/>
</dbReference>
<protein>
    <submittedName>
        <fullName evidence="3">NADH-quinone oxidoreductase subunit C/D</fullName>
    </submittedName>
</protein>
<gene>
    <name evidence="3" type="ORF">LX69_01299</name>
</gene>
<feature type="domain" description="NADH:ubiquinone oxidoreductase 30kDa subunit" evidence="2">
    <location>
        <begin position="29"/>
        <end position="143"/>
    </location>
</feature>
<evidence type="ECO:0000313" key="4">
    <source>
        <dbReference type="Proteomes" id="UP000249239"/>
    </source>
</evidence>
<dbReference type="OrthoDB" id="9803286at2"/>
<dbReference type="Proteomes" id="UP000249239">
    <property type="component" value="Unassembled WGS sequence"/>
</dbReference>
<sequence length="152" mass="17634">MNHNELHQLLLSHFSEVEVAVGSQFIEMTVAPEGLHEVAKRLCEHHACRMDFLFCQSGVDVNGRLGVVYHVRSTTLKHACVLKCFAEQREGAVLDSVYDIWPAAYAFEREIYDLLGITFHHHPDLRRIFLEDDYRGFPLRKDFIDEINIIHN</sequence>
<evidence type="ECO:0000259" key="2">
    <source>
        <dbReference type="Pfam" id="PF00329"/>
    </source>
</evidence>
<accession>A0A2W7NX80</accession>
<dbReference type="InterPro" id="IPR037232">
    <property type="entry name" value="NADH_quin_OxRdtase_su_C/D-like"/>
</dbReference>
<dbReference type="PANTHER" id="PTHR10884:SF14">
    <property type="entry name" value="NADH DEHYDROGENASE [UBIQUINONE] IRON-SULFUR PROTEIN 3, MITOCHONDRIAL"/>
    <property type="match status" value="1"/>
</dbReference>
<dbReference type="InterPro" id="IPR001268">
    <property type="entry name" value="NADH_UbQ_OxRdtase_30kDa_su"/>
</dbReference>
<evidence type="ECO:0000313" key="3">
    <source>
        <dbReference type="EMBL" id="PZX17886.1"/>
    </source>
</evidence>
<name>A0A2W7NX80_9BACT</name>
<evidence type="ECO:0000256" key="1">
    <source>
        <dbReference type="ARBA" id="ARBA00007569"/>
    </source>
</evidence>
<dbReference type="PANTHER" id="PTHR10884">
    <property type="entry name" value="NADH DEHYDROGENASE UBIQUINONE IRON-SULFUR PROTEIN 3"/>
    <property type="match status" value="1"/>
</dbReference>
<organism evidence="3 4">
    <name type="scientific">Breznakibacter xylanolyticus</name>
    <dbReference type="NCBI Taxonomy" id="990"/>
    <lineage>
        <taxon>Bacteria</taxon>
        <taxon>Pseudomonadati</taxon>
        <taxon>Bacteroidota</taxon>
        <taxon>Bacteroidia</taxon>
        <taxon>Marinilabiliales</taxon>
        <taxon>Marinilabiliaceae</taxon>
        <taxon>Breznakibacter</taxon>
    </lineage>
</organism>
<dbReference type="EMBL" id="QKZK01000008">
    <property type="protein sequence ID" value="PZX17886.1"/>
    <property type="molecule type" value="Genomic_DNA"/>
</dbReference>
<reference evidence="3 4" key="1">
    <citation type="submission" date="2018-06" db="EMBL/GenBank/DDBJ databases">
        <title>Genomic Encyclopedia of Archaeal and Bacterial Type Strains, Phase II (KMG-II): from individual species to whole genera.</title>
        <authorList>
            <person name="Goeker M."/>
        </authorList>
    </citation>
    <scope>NUCLEOTIDE SEQUENCE [LARGE SCALE GENOMIC DNA]</scope>
    <source>
        <strain evidence="3 4">DSM 6779</strain>
    </source>
</reference>
<comment type="similarity">
    <text evidence="1">Belongs to the complex I 30 kDa subunit family.</text>
</comment>
<proteinExistence type="inferred from homology"/>
<dbReference type="Pfam" id="PF00329">
    <property type="entry name" value="Complex1_30kDa"/>
    <property type="match status" value="1"/>
</dbReference>
<dbReference type="GO" id="GO:0008137">
    <property type="term" value="F:NADH dehydrogenase (ubiquinone) activity"/>
    <property type="evidence" value="ECO:0007669"/>
    <property type="project" value="InterPro"/>
</dbReference>
<keyword evidence="4" id="KW-1185">Reference proteome</keyword>
<dbReference type="AlphaFoldDB" id="A0A2W7NX80"/>
<dbReference type="RefSeq" id="WP_111445003.1">
    <property type="nucleotide sequence ID" value="NZ_QKZK01000008.1"/>
</dbReference>
<dbReference type="SUPFAM" id="SSF143243">
    <property type="entry name" value="Nqo5-like"/>
    <property type="match status" value="1"/>
</dbReference>